<dbReference type="FunFam" id="1.25.40.10:FF:001093">
    <property type="entry name" value="Pentatricopeptide repeat-containing protein At2g34400"/>
    <property type="match status" value="1"/>
</dbReference>
<dbReference type="Pfam" id="PF20431">
    <property type="entry name" value="E_motif"/>
    <property type="match status" value="1"/>
</dbReference>
<reference evidence="3" key="1">
    <citation type="journal article" date="2022" name="Plant J.">
        <title>Strategies of tolerance reflected in two North American maple genomes.</title>
        <authorList>
            <person name="McEvoy S.L."/>
            <person name="Sezen U.U."/>
            <person name="Trouern-Trend A."/>
            <person name="McMahon S.M."/>
            <person name="Schaberg P.G."/>
            <person name="Yang J."/>
            <person name="Wegrzyn J.L."/>
            <person name="Swenson N.G."/>
        </authorList>
    </citation>
    <scope>NUCLEOTIDE SEQUENCE</scope>
    <source>
        <strain evidence="3">91603</strain>
    </source>
</reference>
<dbReference type="Gene3D" id="1.25.40.10">
    <property type="entry name" value="Tetratricopeptide repeat domain"/>
    <property type="match status" value="4"/>
</dbReference>
<dbReference type="PROSITE" id="PS51375">
    <property type="entry name" value="PPR"/>
    <property type="match status" value="3"/>
</dbReference>
<dbReference type="FunFam" id="1.25.40.10:FF:000073">
    <property type="entry name" value="Pentatricopeptide repeat-containing protein chloroplastic"/>
    <property type="match status" value="1"/>
</dbReference>
<dbReference type="InterPro" id="IPR046960">
    <property type="entry name" value="PPR_At4g14850-like_plant"/>
</dbReference>
<keyword evidence="4" id="KW-1185">Reference proteome</keyword>
<dbReference type="GO" id="GO:0003723">
    <property type="term" value="F:RNA binding"/>
    <property type="evidence" value="ECO:0007669"/>
    <property type="project" value="InterPro"/>
</dbReference>
<evidence type="ECO:0000256" key="2">
    <source>
        <dbReference type="PROSITE-ProRule" id="PRU00708"/>
    </source>
</evidence>
<dbReference type="InterPro" id="IPR046848">
    <property type="entry name" value="E_motif"/>
</dbReference>
<dbReference type="Pfam" id="PF13041">
    <property type="entry name" value="PPR_2"/>
    <property type="match status" value="2"/>
</dbReference>
<sequence length="654" mass="73045">MKCEVHIFQRSSPFQRSMISKCCAPSIFTVGFKRQLSIPPNLFQTPANVRKLDRSILSSPLTNSVHIPESTHFSESHYDQYLCSYVLKISAKLGFLRTGKQVHAHMIKSGSHNKLSLQNQTLHVYVKCKEFNDAEKLFDEMRVRNVVTWNTVICGVVDCGCGFKSSLYLGFLYFRRMLVDGVGSDHITFNGLLRASVELDDIEVGRQLHCFIVKLGFVLNYFVSSSLVDLYGKCHLVKDARRVFDEVVCRDLVLWNVMVSCYVLNCLADEAFEVFNLMRLEGVKGDEFTFPSLLNSCGTFGSFKLGKQIHALVIKQSFDIDVLVASALVDTYAKNGHIENARKAFDQMTAKNVVTWNTMVVGYGRHGYGREAVRLLRDMFEENLYPDELSVASILRSCGNLSISCETMQVHAYVVKNGLQAFLSIGNSLINAYSKCGSIASAFQCFSSVTYPDLVTWTSIIGAFAFHGLSEKSIETFEKMMSQGVRADPVIFLVVLSACSHGGLVKEGIHYFNLMTNDYQIVPDSEHYTCLIDLLGRAGLLDEASNILASMPIEPSSDTLAAFIGACKMHGNVGSAEWAAEKLLELEPGKPENYSLVSNMYASEECWSDVVRIRKIMRDRCNYKVPGSSWMEITGGINTFVSSDKSHPWLKFAG</sequence>
<dbReference type="PANTHER" id="PTHR47926:SF511">
    <property type="entry name" value="PENTATRICOPEPTIDE REPEAT-CONTAINING PROTEIN"/>
    <property type="match status" value="1"/>
</dbReference>
<organism evidence="3 4">
    <name type="scientific">Acer negundo</name>
    <name type="common">Box elder</name>
    <dbReference type="NCBI Taxonomy" id="4023"/>
    <lineage>
        <taxon>Eukaryota</taxon>
        <taxon>Viridiplantae</taxon>
        <taxon>Streptophyta</taxon>
        <taxon>Embryophyta</taxon>
        <taxon>Tracheophyta</taxon>
        <taxon>Spermatophyta</taxon>
        <taxon>Magnoliopsida</taxon>
        <taxon>eudicotyledons</taxon>
        <taxon>Gunneridae</taxon>
        <taxon>Pentapetalae</taxon>
        <taxon>rosids</taxon>
        <taxon>malvids</taxon>
        <taxon>Sapindales</taxon>
        <taxon>Sapindaceae</taxon>
        <taxon>Hippocastanoideae</taxon>
        <taxon>Acereae</taxon>
        <taxon>Acer</taxon>
    </lineage>
</organism>
<comment type="caution">
    <text evidence="3">The sequence shown here is derived from an EMBL/GenBank/DDBJ whole genome shotgun (WGS) entry which is preliminary data.</text>
</comment>
<reference evidence="3" key="2">
    <citation type="submission" date="2023-02" db="EMBL/GenBank/DDBJ databases">
        <authorList>
            <person name="Swenson N.G."/>
            <person name="Wegrzyn J.L."/>
            <person name="Mcevoy S.L."/>
        </authorList>
    </citation>
    <scope>NUCLEOTIDE SEQUENCE</scope>
    <source>
        <strain evidence="3">91603</strain>
        <tissue evidence="3">Leaf</tissue>
    </source>
</reference>
<keyword evidence="1" id="KW-0677">Repeat</keyword>
<evidence type="ECO:0008006" key="5">
    <source>
        <dbReference type="Google" id="ProtNLM"/>
    </source>
</evidence>
<evidence type="ECO:0000313" key="3">
    <source>
        <dbReference type="EMBL" id="KAI9182488.1"/>
    </source>
</evidence>
<feature type="repeat" description="PPR" evidence="2">
    <location>
        <begin position="352"/>
        <end position="386"/>
    </location>
</feature>
<dbReference type="FunFam" id="1.25.40.10:FF:000642">
    <property type="entry name" value="Pentatricopeptide repeat-containing protein mitochondrial"/>
    <property type="match status" value="1"/>
</dbReference>
<proteinExistence type="predicted"/>
<dbReference type="Pfam" id="PF01535">
    <property type="entry name" value="PPR"/>
    <property type="match status" value="5"/>
</dbReference>
<accession>A0AAD5J1R0</accession>
<evidence type="ECO:0000313" key="4">
    <source>
        <dbReference type="Proteomes" id="UP001064489"/>
    </source>
</evidence>
<evidence type="ECO:0000256" key="1">
    <source>
        <dbReference type="ARBA" id="ARBA00022737"/>
    </source>
</evidence>
<protein>
    <recommendedName>
        <fullName evidence="5">Pentatricopeptide repeat-containing protein</fullName>
    </recommendedName>
</protein>
<dbReference type="NCBIfam" id="TIGR00756">
    <property type="entry name" value="PPR"/>
    <property type="match status" value="4"/>
</dbReference>
<dbReference type="InterPro" id="IPR002885">
    <property type="entry name" value="PPR_rpt"/>
</dbReference>
<dbReference type="InterPro" id="IPR011990">
    <property type="entry name" value="TPR-like_helical_dom_sf"/>
</dbReference>
<dbReference type="AlphaFoldDB" id="A0AAD5J1R0"/>
<gene>
    <name evidence="3" type="ORF">LWI28_025846</name>
</gene>
<dbReference type="FunFam" id="1.25.40.10:FF:000285">
    <property type="entry name" value="Pentatricopeptide repeat-containing protein, chloroplastic"/>
    <property type="match status" value="1"/>
</dbReference>
<dbReference type="Proteomes" id="UP001064489">
    <property type="component" value="Chromosome 4"/>
</dbReference>
<dbReference type="PANTHER" id="PTHR47926">
    <property type="entry name" value="PENTATRICOPEPTIDE REPEAT-CONTAINING PROTEIN"/>
    <property type="match status" value="1"/>
</dbReference>
<dbReference type="GO" id="GO:0009451">
    <property type="term" value="P:RNA modification"/>
    <property type="evidence" value="ECO:0007669"/>
    <property type="project" value="InterPro"/>
</dbReference>
<feature type="repeat" description="PPR" evidence="2">
    <location>
        <begin position="251"/>
        <end position="285"/>
    </location>
</feature>
<feature type="repeat" description="PPR" evidence="2">
    <location>
        <begin position="453"/>
        <end position="487"/>
    </location>
</feature>
<name>A0AAD5J1R0_ACENE</name>
<dbReference type="EMBL" id="JAJSOW010000101">
    <property type="protein sequence ID" value="KAI9182488.1"/>
    <property type="molecule type" value="Genomic_DNA"/>
</dbReference>